<accession>A0ABV7D3Q7</accession>
<dbReference type="PANTHER" id="PTHR43132:SF2">
    <property type="entry name" value="ARSENICAL RESISTANCE OPERON REPRESSOR ARSR-RELATED"/>
    <property type="match status" value="1"/>
</dbReference>
<proteinExistence type="predicted"/>
<dbReference type="InterPro" id="IPR011991">
    <property type="entry name" value="ArsR-like_HTH"/>
</dbReference>
<keyword evidence="1" id="KW-0805">Transcription regulation</keyword>
<dbReference type="NCBIfam" id="NF033788">
    <property type="entry name" value="HTH_metalloreg"/>
    <property type="match status" value="1"/>
</dbReference>
<dbReference type="PANTHER" id="PTHR43132">
    <property type="entry name" value="ARSENICAL RESISTANCE OPERON REPRESSOR ARSR-RELATED"/>
    <property type="match status" value="1"/>
</dbReference>
<dbReference type="PROSITE" id="PS50987">
    <property type="entry name" value="HTH_ARSR_2"/>
    <property type="match status" value="1"/>
</dbReference>
<evidence type="ECO:0000256" key="2">
    <source>
        <dbReference type="ARBA" id="ARBA00023125"/>
    </source>
</evidence>
<dbReference type="CDD" id="cd00090">
    <property type="entry name" value="HTH_ARSR"/>
    <property type="match status" value="1"/>
</dbReference>
<reference evidence="6" key="1">
    <citation type="journal article" date="2019" name="Int. J. Syst. Evol. Microbiol.">
        <title>The Global Catalogue of Microorganisms (GCM) 10K type strain sequencing project: providing services to taxonomists for standard genome sequencing and annotation.</title>
        <authorList>
            <consortium name="The Broad Institute Genomics Platform"/>
            <consortium name="The Broad Institute Genome Sequencing Center for Infectious Disease"/>
            <person name="Wu L."/>
            <person name="Ma J."/>
        </authorList>
    </citation>
    <scope>NUCLEOTIDE SEQUENCE [LARGE SCALE GENOMIC DNA]</scope>
    <source>
        <strain evidence="6">KCTC 62164</strain>
    </source>
</reference>
<organism evidence="5 6">
    <name type="scientific">Kordiimonas pumila</name>
    <dbReference type="NCBI Taxonomy" id="2161677"/>
    <lineage>
        <taxon>Bacteria</taxon>
        <taxon>Pseudomonadati</taxon>
        <taxon>Pseudomonadota</taxon>
        <taxon>Alphaproteobacteria</taxon>
        <taxon>Kordiimonadales</taxon>
        <taxon>Kordiimonadaceae</taxon>
        <taxon>Kordiimonas</taxon>
    </lineage>
</organism>
<dbReference type="InterPro" id="IPR036388">
    <property type="entry name" value="WH-like_DNA-bd_sf"/>
</dbReference>
<dbReference type="RefSeq" id="WP_194214291.1">
    <property type="nucleotide sequence ID" value="NZ_CP061205.1"/>
</dbReference>
<evidence type="ECO:0000259" key="4">
    <source>
        <dbReference type="PROSITE" id="PS50987"/>
    </source>
</evidence>
<dbReference type="InterPro" id="IPR051011">
    <property type="entry name" value="Metal_resp_trans_reg"/>
</dbReference>
<dbReference type="EMBL" id="JBHRSL010000003">
    <property type="protein sequence ID" value="MFC3051505.1"/>
    <property type="molecule type" value="Genomic_DNA"/>
</dbReference>
<evidence type="ECO:0000256" key="1">
    <source>
        <dbReference type="ARBA" id="ARBA00023015"/>
    </source>
</evidence>
<dbReference type="SUPFAM" id="SSF46785">
    <property type="entry name" value="Winged helix' DNA-binding domain"/>
    <property type="match status" value="1"/>
</dbReference>
<dbReference type="PRINTS" id="PR00778">
    <property type="entry name" value="HTHARSR"/>
</dbReference>
<keyword evidence="3" id="KW-0804">Transcription</keyword>
<feature type="domain" description="HTH arsR-type" evidence="4">
    <location>
        <begin position="1"/>
        <end position="95"/>
    </location>
</feature>
<protein>
    <submittedName>
        <fullName evidence="5">ArsR/SmtB family transcription factor</fullName>
    </submittedName>
</protein>
<evidence type="ECO:0000313" key="5">
    <source>
        <dbReference type="EMBL" id="MFC3051505.1"/>
    </source>
</evidence>
<dbReference type="InterPro" id="IPR036390">
    <property type="entry name" value="WH_DNA-bd_sf"/>
</dbReference>
<keyword evidence="2" id="KW-0238">DNA-binding</keyword>
<gene>
    <name evidence="5" type="ORF">ACFOKA_06275</name>
</gene>
<dbReference type="SMART" id="SM00418">
    <property type="entry name" value="HTH_ARSR"/>
    <property type="match status" value="1"/>
</dbReference>
<dbReference type="Gene3D" id="1.10.10.10">
    <property type="entry name" value="Winged helix-like DNA-binding domain superfamily/Winged helix DNA-binding domain"/>
    <property type="match status" value="1"/>
</dbReference>
<evidence type="ECO:0000256" key="3">
    <source>
        <dbReference type="ARBA" id="ARBA00023163"/>
    </source>
</evidence>
<name>A0ABV7D3Q7_9PROT</name>
<dbReference type="Pfam" id="PF12840">
    <property type="entry name" value="HTH_20"/>
    <property type="match status" value="1"/>
</dbReference>
<sequence length="126" mass="13682">MEIKDATIIFSTLSQETRLRAFRLLVKAGKAGLAAGKISELLSTPHNTMSFHLNHLAHAGIISSRKDGRSVIYSANFEIIQSLIGFIVKDCCSAEFANIREDSEKGCSVIELAVCCTPDIKVLSTP</sequence>
<dbReference type="InterPro" id="IPR001845">
    <property type="entry name" value="HTH_ArsR_DNA-bd_dom"/>
</dbReference>
<dbReference type="Proteomes" id="UP001595444">
    <property type="component" value="Unassembled WGS sequence"/>
</dbReference>
<comment type="caution">
    <text evidence="5">The sequence shown here is derived from an EMBL/GenBank/DDBJ whole genome shotgun (WGS) entry which is preliminary data.</text>
</comment>
<keyword evidence="6" id="KW-1185">Reference proteome</keyword>
<evidence type="ECO:0000313" key="6">
    <source>
        <dbReference type="Proteomes" id="UP001595444"/>
    </source>
</evidence>